<feature type="compositionally biased region" description="Pro residues" evidence="1">
    <location>
        <begin position="153"/>
        <end position="165"/>
    </location>
</feature>
<evidence type="ECO:0000313" key="3">
    <source>
        <dbReference type="Proteomes" id="UP000823388"/>
    </source>
</evidence>
<organism evidence="2 3">
    <name type="scientific">Panicum virgatum</name>
    <name type="common">Blackwell switchgrass</name>
    <dbReference type="NCBI Taxonomy" id="38727"/>
    <lineage>
        <taxon>Eukaryota</taxon>
        <taxon>Viridiplantae</taxon>
        <taxon>Streptophyta</taxon>
        <taxon>Embryophyta</taxon>
        <taxon>Tracheophyta</taxon>
        <taxon>Spermatophyta</taxon>
        <taxon>Magnoliopsida</taxon>
        <taxon>Liliopsida</taxon>
        <taxon>Poales</taxon>
        <taxon>Poaceae</taxon>
        <taxon>PACMAD clade</taxon>
        <taxon>Panicoideae</taxon>
        <taxon>Panicodae</taxon>
        <taxon>Paniceae</taxon>
        <taxon>Panicinae</taxon>
        <taxon>Panicum</taxon>
        <taxon>Panicum sect. Hiantes</taxon>
    </lineage>
</organism>
<sequence>MACSRRPVHAWPPNFVQTESICRTARRLAMACSSTTHAHAHSTSDKLALRNGHGDQGQQQAPPPPRSRACHHHHGGRCGGSRSPTIIAAVPDGVRVRRLVHGHGQHALDDGALLVPLRVQPALRRHLLPPLHQPLLRRPPRRRLPGGGAQAPLLPPARPTSLPPTPRRRTKQKLASTSRWPAPRPSSTTSSPGTTSASISRRSPS</sequence>
<gene>
    <name evidence="2" type="ORF">PVAP13_9NG006000</name>
</gene>
<evidence type="ECO:0000256" key="1">
    <source>
        <dbReference type="SAM" id="MobiDB-lite"/>
    </source>
</evidence>
<dbReference type="AlphaFoldDB" id="A0A8T0MFE1"/>
<name>A0A8T0MFE1_PANVG</name>
<protein>
    <submittedName>
        <fullName evidence="2">Uncharacterized protein</fullName>
    </submittedName>
</protein>
<feature type="region of interest" description="Disordered" evidence="1">
    <location>
        <begin position="130"/>
        <end position="205"/>
    </location>
</feature>
<evidence type="ECO:0000313" key="2">
    <source>
        <dbReference type="EMBL" id="KAG2533894.1"/>
    </source>
</evidence>
<feature type="region of interest" description="Disordered" evidence="1">
    <location>
        <begin position="37"/>
        <end position="85"/>
    </location>
</feature>
<comment type="caution">
    <text evidence="2">The sequence shown here is derived from an EMBL/GenBank/DDBJ whole genome shotgun (WGS) entry which is preliminary data.</text>
</comment>
<accession>A0A8T0MFE1</accession>
<reference evidence="2" key="1">
    <citation type="submission" date="2020-05" db="EMBL/GenBank/DDBJ databases">
        <title>WGS assembly of Panicum virgatum.</title>
        <authorList>
            <person name="Lovell J.T."/>
            <person name="Jenkins J."/>
            <person name="Shu S."/>
            <person name="Juenger T.E."/>
            <person name="Schmutz J."/>
        </authorList>
    </citation>
    <scope>NUCLEOTIDE SEQUENCE</scope>
    <source>
        <strain evidence="2">AP13</strain>
    </source>
</reference>
<proteinExistence type="predicted"/>
<feature type="compositionally biased region" description="Low complexity" evidence="1">
    <location>
        <begin position="175"/>
        <end position="205"/>
    </location>
</feature>
<dbReference type="Proteomes" id="UP000823388">
    <property type="component" value="Chromosome 9N"/>
</dbReference>
<dbReference type="EMBL" id="CM029054">
    <property type="protein sequence ID" value="KAG2533894.1"/>
    <property type="molecule type" value="Genomic_DNA"/>
</dbReference>
<keyword evidence="3" id="KW-1185">Reference proteome</keyword>